<protein>
    <submittedName>
        <fullName evidence="1">Nucelotide kinase</fullName>
    </submittedName>
</protein>
<proteinExistence type="predicted"/>
<keyword evidence="1" id="KW-0418">Kinase</keyword>
<dbReference type="GO" id="GO:0016301">
    <property type="term" value="F:kinase activity"/>
    <property type="evidence" value="ECO:0007669"/>
    <property type="project" value="UniProtKB-KW"/>
</dbReference>
<reference evidence="1" key="1">
    <citation type="journal article" date="2021" name="Proc. Natl. Acad. Sci. U.S.A.">
        <title>A Catalog of Tens of Thousands of Viruses from Human Metagenomes Reveals Hidden Associations with Chronic Diseases.</title>
        <authorList>
            <person name="Tisza M.J."/>
            <person name="Buck C.B."/>
        </authorList>
    </citation>
    <scope>NUCLEOTIDE SEQUENCE</scope>
    <source>
        <strain evidence="1">CtRGj11</strain>
    </source>
</reference>
<dbReference type="EMBL" id="BK032613">
    <property type="protein sequence ID" value="DAF51272.1"/>
    <property type="molecule type" value="Genomic_DNA"/>
</dbReference>
<organism evidence="1">
    <name type="scientific">Siphoviridae sp. ctRGj11</name>
    <dbReference type="NCBI Taxonomy" id="2827868"/>
    <lineage>
        <taxon>Viruses</taxon>
        <taxon>Duplodnaviria</taxon>
        <taxon>Heunggongvirae</taxon>
        <taxon>Uroviricota</taxon>
        <taxon>Caudoviricetes</taxon>
    </lineage>
</organism>
<keyword evidence="1" id="KW-0808">Transferase</keyword>
<accession>A0A8S5SK26</accession>
<name>A0A8S5SK26_9CAUD</name>
<sequence length="222" mass="24275">MDYQVSNITELEGAIGDGATFSDSIYLQDGTDLRGADVTKELDYRLAANAHATVDSSLPSWFVFKYDCSLTIHWDRECALTFGTPFSGVNAVVRLVGWPNTPATEAVIKTLKSRDVTVLIYEDYDAVDPGCTPASAVQVPGPPHYTWVGEALAANGAPAFSADLQSWDLLDALFPENPHLWNVGKYLTRFGRKGDASKRLEDLRKAAAYLERAIKAEGRRAS</sequence>
<evidence type="ECO:0000313" key="1">
    <source>
        <dbReference type="EMBL" id="DAF51272.1"/>
    </source>
</evidence>